<protein>
    <submittedName>
        <fullName evidence="2">Transcriptional regulator WhiB</fullName>
    </submittedName>
</protein>
<dbReference type="OrthoDB" id="4463109at2"/>
<dbReference type="Proteomes" id="UP000076038">
    <property type="component" value="Chromosome"/>
</dbReference>
<dbReference type="RefSeq" id="WP_141214891.1">
    <property type="nucleotide sequence ID" value="NZ_CP015220.1"/>
</dbReference>
<proteinExistence type="predicted"/>
<reference evidence="3" key="2">
    <citation type="submission" date="2016-04" db="EMBL/GenBank/DDBJ databases">
        <title>Complete Genome and Plasmid Sequences for Rhodococcus fascians D188 and Draft Sequences for Rhodococcus spp. Isolates PBTS 1 and PBTS 2.</title>
        <authorList>
            <person name="Stamer R."/>
            <person name="Vereecke D."/>
            <person name="Zhang Y."/>
            <person name="Schilkey F."/>
            <person name="Devitt N."/>
            <person name="Randall J."/>
        </authorList>
    </citation>
    <scope>NUCLEOTIDE SEQUENCE [LARGE SCALE GENOMIC DNA]</scope>
    <source>
        <strain evidence="3">PBTS2</strain>
    </source>
</reference>
<reference evidence="2 3" key="1">
    <citation type="journal article" date="2016" name="Genome Announc.">
        <title>Complete Genome and Plasmid Sequences for Rhodococcus fascians D188 and Draft Sequences for Rhodococcus Isolates PBTS 1 and PBTS 2.</title>
        <authorList>
            <person name="Stamler R.A."/>
            <person name="Vereecke D."/>
            <person name="Zhang Y."/>
            <person name="Schilkey F."/>
            <person name="Devitt N."/>
            <person name="Randall J.J."/>
        </authorList>
    </citation>
    <scope>NUCLEOTIDE SEQUENCE [LARGE SCALE GENOMIC DNA]</scope>
    <source>
        <strain evidence="2 3">PBTS2</strain>
    </source>
</reference>
<gene>
    <name evidence="2" type="primary">whiB</name>
    <name evidence="2" type="ORF">A3Q41_02211</name>
</gene>
<evidence type="ECO:0000313" key="3">
    <source>
        <dbReference type="Proteomes" id="UP000076038"/>
    </source>
</evidence>
<dbReference type="AlphaFoldDB" id="A0A143QK23"/>
<organism evidence="2 3">
    <name type="scientific">Rhodococcoides fascians</name>
    <name type="common">Rhodococcus fascians</name>
    <dbReference type="NCBI Taxonomy" id="1828"/>
    <lineage>
        <taxon>Bacteria</taxon>
        <taxon>Bacillati</taxon>
        <taxon>Actinomycetota</taxon>
        <taxon>Actinomycetes</taxon>
        <taxon>Mycobacteriales</taxon>
        <taxon>Nocardiaceae</taxon>
        <taxon>Rhodococcoides</taxon>
    </lineage>
</organism>
<dbReference type="KEGG" id="rhs:A3Q41_02211"/>
<dbReference type="Pfam" id="PF02467">
    <property type="entry name" value="Whib"/>
    <property type="match status" value="1"/>
</dbReference>
<accession>A0A143QK23</accession>
<name>A0A143QK23_RHOFA</name>
<dbReference type="PROSITE" id="PS51674">
    <property type="entry name" value="4FE4S_WBL"/>
    <property type="match status" value="1"/>
</dbReference>
<dbReference type="InterPro" id="IPR034768">
    <property type="entry name" value="4FE4S_WBL"/>
</dbReference>
<dbReference type="EMBL" id="CP015220">
    <property type="protein sequence ID" value="AMY23513.1"/>
    <property type="molecule type" value="Genomic_DNA"/>
</dbReference>
<evidence type="ECO:0000259" key="1">
    <source>
        <dbReference type="PROSITE" id="PS51674"/>
    </source>
</evidence>
<feature type="domain" description="4Fe-4S Wbl-type" evidence="1">
    <location>
        <begin position="12"/>
        <end position="78"/>
    </location>
</feature>
<dbReference type="PATRIC" id="fig|1653479.3.peg.2240"/>
<evidence type="ECO:0000313" key="2">
    <source>
        <dbReference type="EMBL" id="AMY23513.1"/>
    </source>
</evidence>
<sequence length="102" mass="11338">MTDDQVWRLKGACIEDMDAYDSQQLPRHGRKRAEKAWRLCADCPVLRNCAEQTARDIESGRIPVGVVVAGAAYHDNASNGRRTDAYRTLELLIGRPLTNPAA</sequence>
<keyword evidence="3" id="KW-1185">Reference proteome</keyword>